<accession>A0A1F8CR25</accession>
<dbReference type="PROSITE" id="PS00745">
    <property type="entry name" value="RF_PROK_I"/>
    <property type="match status" value="1"/>
</dbReference>
<evidence type="ECO:0000259" key="4">
    <source>
        <dbReference type="PROSITE" id="PS00745"/>
    </source>
</evidence>
<evidence type="ECO:0000313" key="5">
    <source>
        <dbReference type="EMBL" id="OGM78764.1"/>
    </source>
</evidence>
<dbReference type="InterPro" id="IPR045853">
    <property type="entry name" value="Pep_chain_release_fac_I_sf"/>
</dbReference>
<evidence type="ECO:0000256" key="2">
    <source>
        <dbReference type="ARBA" id="ARBA00022481"/>
    </source>
</evidence>
<dbReference type="Pfam" id="PF03462">
    <property type="entry name" value="PCRF"/>
    <property type="match status" value="1"/>
</dbReference>
<feature type="domain" description="Prokaryotic-type class I peptide chain release factors" evidence="4">
    <location>
        <begin position="110"/>
        <end position="126"/>
    </location>
</feature>
<dbReference type="GO" id="GO:0005737">
    <property type="term" value="C:cytoplasm"/>
    <property type="evidence" value="ECO:0007669"/>
    <property type="project" value="UniProtKB-ARBA"/>
</dbReference>
<dbReference type="EMBL" id="MGHY01000029">
    <property type="protein sequence ID" value="OGM78764.1"/>
    <property type="molecule type" value="Genomic_DNA"/>
</dbReference>
<dbReference type="GO" id="GO:0003747">
    <property type="term" value="F:translation release factor activity"/>
    <property type="evidence" value="ECO:0007669"/>
    <property type="project" value="InterPro"/>
</dbReference>
<dbReference type="STRING" id="1802538.A2382_03750"/>
<dbReference type="Gene3D" id="3.30.160.20">
    <property type="match status" value="1"/>
</dbReference>
<protein>
    <recommendedName>
        <fullName evidence="4">Prokaryotic-type class I peptide chain release factors domain-containing protein</fullName>
    </recommendedName>
</protein>
<evidence type="ECO:0000313" key="6">
    <source>
        <dbReference type="Proteomes" id="UP000178999"/>
    </source>
</evidence>
<dbReference type="Gene3D" id="3.30.70.1660">
    <property type="match status" value="2"/>
</dbReference>
<dbReference type="Proteomes" id="UP000178999">
    <property type="component" value="Unassembled WGS sequence"/>
</dbReference>
<evidence type="ECO:0000256" key="1">
    <source>
        <dbReference type="ARBA" id="ARBA00010835"/>
    </source>
</evidence>
<evidence type="ECO:0000256" key="3">
    <source>
        <dbReference type="ARBA" id="ARBA00022917"/>
    </source>
</evidence>
<dbReference type="InterPro" id="IPR050057">
    <property type="entry name" value="Prokaryotic/Mito_RF"/>
</dbReference>
<dbReference type="AlphaFoldDB" id="A0A1F8CR25"/>
<keyword evidence="3" id="KW-0648">Protein biosynthesis</keyword>
<comment type="similarity">
    <text evidence="1">Belongs to the prokaryotic/mitochondrial release factor family.</text>
</comment>
<organism evidence="5 6">
    <name type="scientific">Candidatus Woesebacteria bacterium RIFOXYB1_FULL_38_16</name>
    <dbReference type="NCBI Taxonomy" id="1802538"/>
    <lineage>
        <taxon>Bacteria</taxon>
        <taxon>Candidatus Woeseibacteriota</taxon>
    </lineage>
</organism>
<reference evidence="5 6" key="1">
    <citation type="journal article" date="2016" name="Nat. Commun.">
        <title>Thousands of microbial genomes shed light on interconnected biogeochemical processes in an aquifer system.</title>
        <authorList>
            <person name="Anantharaman K."/>
            <person name="Brown C.T."/>
            <person name="Hug L.A."/>
            <person name="Sharon I."/>
            <person name="Castelle C.J."/>
            <person name="Probst A.J."/>
            <person name="Thomas B.C."/>
            <person name="Singh A."/>
            <person name="Wilkins M.J."/>
            <person name="Karaoz U."/>
            <person name="Brodie E.L."/>
            <person name="Williams K.H."/>
            <person name="Hubbard S.S."/>
            <person name="Banfield J.F."/>
        </authorList>
    </citation>
    <scope>NUCLEOTIDE SEQUENCE [LARGE SCALE GENOMIC DNA]</scope>
</reference>
<proteinExistence type="inferred from homology"/>
<dbReference type="PANTHER" id="PTHR43804">
    <property type="entry name" value="LD18447P"/>
    <property type="match status" value="1"/>
</dbReference>
<name>A0A1F8CR25_9BACT</name>
<dbReference type="InterPro" id="IPR000352">
    <property type="entry name" value="Pep_chain_release_fac_I"/>
</dbReference>
<sequence length="227" mass="25777">METIYLELRSAAGGDEAKIWAKDLLRMYLRFALKRAWKTEQLDETTLKISGEGVFSSLKKESGVHRVQRVPSTEKRGRVHTSTATVAVLPQVQASNVFINEGDLDWQFFRSGGHGGQNVNKVSTAVRLTHKPTGIVVTAQTERNQQQNRLNALDLLRSKLWEIEESRKMKELAGFRSAVGTGDRSEKIRTYNFPQNRVTDHRINKSWGNLDKIIDGNLEKIMELLQT</sequence>
<keyword evidence="2" id="KW-0488">Methylation</keyword>
<dbReference type="PANTHER" id="PTHR43804:SF7">
    <property type="entry name" value="LD18447P"/>
    <property type="match status" value="1"/>
</dbReference>
<comment type="caution">
    <text evidence="5">The sequence shown here is derived from an EMBL/GenBank/DDBJ whole genome shotgun (WGS) entry which is preliminary data.</text>
</comment>
<dbReference type="SUPFAM" id="SSF75620">
    <property type="entry name" value="Release factor"/>
    <property type="match status" value="1"/>
</dbReference>
<dbReference type="InterPro" id="IPR005139">
    <property type="entry name" value="PCRF"/>
</dbReference>
<gene>
    <name evidence="5" type="ORF">A2382_03750</name>
</gene>
<dbReference type="Pfam" id="PF00472">
    <property type="entry name" value="RF-1"/>
    <property type="match status" value="1"/>
</dbReference>
<dbReference type="SMART" id="SM00937">
    <property type="entry name" value="PCRF"/>
    <property type="match status" value="1"/>
</dbReference>